<feature type="transmembrane region" description="Helical" evidence="5">
    <location>
        <begin position="186"/>
        <end position="209"/>
    </location>
</feature>
<evidence type="ECO:0000256" key="1">
    <source>
        <dbReference type="ARBA" id="ARBA00004141"/>
    </source>
</evidence>
<dbReference type="HOGENOM" id="CLU_040462_3_0_1"/>
<reference evidence="7" key="1">
    <citation type="submission" date="2013-02" db="EMBL/GenBank/DDBJ databases">
        <authorList>
            <consortium name="The Broad Institute Genome Sequencing Platform"/>
            <person name="Cuomo C."/>
            <person name="Becnel J."/>
            <person name="Sanscrainte N."/>
            <person name="Walker B."/>
            <person name="Young S.K."/>
            <person name="Zeng Q."/>
            <person name="Gargeya S."/>
            <person name="Fitzgerald M."/>
            <person name="Haas B."/>
            <person name="Abouelleil A."/>
            <person name="Alvarado L."/>
            <person name="Arachchi H.M."/>
            <person name="Berlin A.M."/>
            <person name="Chapman S.B."/>
            <person name="Dewar J."/>
            <person name="Goldberg J."/>
            <person name="Griggs A."/>
            <person name="Gujja S."/>
            <person name="Hansen M."/>
            <person name="Howarth C."/>
            <person name="Imamovic A."/>
            <person name="Larimer J."/>
            <person name="McCowan C."/>
            <person name="Murphy C."/>
            <person name="Neiman D."/>
            <person name="Pearson M."/>
            <person name="Priest M."/>
            <person name="Roberts A."/>
            <person name="Saif S."/>
            <person name="Shea T."/>
            <person name="Sisk P."/>
            <person name="Sykes S."/>
            <person name="Wortman J."/>
            <person name="Nusbaum C."/>
            <person name="Birren B."/>
        </authorList>
    </citation>
    <scope>NUCLEOTIDE SEQUENCE [LARGE SCALE GENOMIC DNA]</scope>
    <source>
        <strain evidence="7">PRA339</strain>
    </source>
</reference>
<dbReference type="GO" id="GO:0016020">
    <property type="term" value="C:membrane"/>
    <property type="evidence" value="ECO:0007669"/>
    <property type="project" value="UniProtKB-SubCell"/>
</dbReference>
<dbReference type="EMBL" id="KK365130">
    <property type="protein sequence ID" value="KCZ82514.1"/>
    <property type="molecule type" value="Genomic_DNA"/>
</dbReference>
<evidence type="ECO:0000256" key="5">
    <source>
        <dbReference type="SAM" id="Phobius"/>
    </source>
</evidence>
<feature type="transmembrane region" description="Helical" evidence="5">
    <location>
        <begin position="87"/>
        <end position="105"/>
    </location>
</feature>
<name>A0A059F683_9MICR</name>
<dbReference type="OrthoDB" id="448280at2759"/>
<feature type="transmembrane region" description="Helical" evidence="5">
    <location>
        <begin position="230"/>
        <end position="251"/>
    </location>
</feature>
<proteinExistence type="predicted"/>
<dbReference type="AlphaFoldDB" id="A0A059F683"/>
<sequence length="288" mass="32952">MDYNTFGFAFTFFIVSIVLTLAPFMFHKAGNVKKLFPSLILFSSGMMLSVALNDIMPHLLKPHSKDSHGHHHNHDDHKCHVHEFNSGLFTSGLIFIFLLMIDTLIMNHQHCESDKLEDHKRGEHDHSDHEHPKTECCTDVIRYSTSKLQAFIFVFMISIHSFLEGLGNQSAKTMIALFFHKFIESISIGITIFTANFSFKFAFLLNFTYSLLTPCGLLIKKLAFTKEIDWFLNGCALGSLFFIIFIEMIPPHFHNKGSSLRKIVLLFTGYVISSLFNPIINRLNIKDS</sequence>
<organism evidence="6 7">
    <name type="scientific">Anncaliia algerae PRA339</name>
    <dbReference type="NCBI Taxonomy" id="1288291"/>
    <lineage>
        <taxon>Eukaryota</taxon>
        <taxon>Fungi</taxon>
        <taxon>Fungi incertae sedis</taxon>
        <taxon>Microsporidia</taxon>
        <taxon>Tubulinosematoidea</taxon>
        <taxon>Tubulinosematidae</taxon>
        <taxon>Anncaliia</taxon>
    </lineage>
</organism>
<reference evidence="6 7" key="2">
    <citation type="submission" date="2014-03" db="EMBL/GenBank/DDBJ databases">
        <title>The Genome Sequence of Anncaliia algerae insect isolate PRA339.</title>
        <authorList>
            <consortium name="The Broad Institute Genome Sequencing Platform"/>
            <consortium name="The Broad Institute Genome Sequencing Center for Infectious Disease"/>
            <person name="Cuomo C."/>
            <person name="Becnel J."/>
            <person name="Sanscrainte N."/>
            <person name="Walker B."/>
            <person name="Young S.K."/>
            <person name="Zeng Q."/>
            <person name="Gargeya S."/>
            <person name="Fitzgerald M."/>
            <person name="Haas B."/>
            <person name="Abouelleil A."/>
            <person name="Alvarado L."/>
            <person name="Arachchi H.M."/>
            <person name="Berlin A.M."/>
            <person name="Chapman S.B."/>
            <person name="Dewar J."/>
            <person name="Goldberg J."/>
            <person name="Griggs A."/>
            <person name="Gujja S."/>
            <person name="Hansen M."/>
            <person name="Howarth C."/>
            <person name="Imamovic A."/>
            <person name="Larimer J."/>
            <person name="McCowan C."/>
            <person name="Murphy C."/>
            <person name="Neiman D."/>
            <person name="Pearson M."/>
            <person name="Priest M."/>
            <person name="Roberts A."/>
            <person name="Saif S."/>
            <person name="Shea T."/>
            <person name="Sisk P."/>
            <person name="Sykes S."/>
            <person name="Wortman J."/>
            <person name="Nusbaum C."/>
            <person name="Birren B."/>
        </authorList>
    </citation>
    <scope>NUCLEOTIDE SEQUENCE [LARGE SCALE GENOMIC DNA]</scope>
    <source>
        <strain evidence="6 7">PRA339</strain>
    </source>
</reference>
<evidence type="ECO:0000313" key="6">
    <source>
        <dbReference type="EMBL" id="KCZ82514.1"/>
    </source>
</evidence>
<dbReference type="GO" id="GO:0005385">
    <property type="term" value="F:zinc ion transmembrane transporter activity"/>
    <property type="evidence" value="ECO:0007669"/>
    <property type="project" value="TreeGrafter"/>
</dbReference>
<gene>
    <name evidence="6" type="ORF">H312_00172</name>
</gene>
<feature type="transmembrane region" description="Helical" evidence="5">
    <location>
        <begin position="148"/>
        <end position="166"/>
    </location>
</feature>
<keyword evidence="3 5" id="KW-1133">Transmembrane helix</keyword>
<dbReference type="PANTHER" id="PTHR11040">
    <property type="entry name" value="ZINC/IRON TRANSPORTER"/>
    <property type="match status" value="1"/>
</dbReference>
<evidence type="ECO:0000313" key="7">
    <source>
        <dbReference type="Proteomes" id="UP000030655"/>
    </source>
</evidence>
<dbReference type="InterPro" id="IPR003689">
    <property type="entry name" value="ZIP"/>
</dbReference>
<evidence type="ECO:0000256" key="3">
    <source>
        <dbReference type="ARBA" id="ARBA00022989"/>
    </source>
</evidence>
<evidence type="ECO:0008006" key="8">
    <source>
        <dbReference type="Google" id="ProtNLM"/>
    </source>
</evidence>
<comment type="subcellular location">
    <subcellularLocation>
        <location evidence="1">Membrane</location>
        <topology evidence="1">Multi-pass membrane protein</topology>
    </subcellularLocation>
</comment>
<keyword evidence="2 5" id="KW-0812">Transmembrane</keyword>
<keyword evidence="4 5" id="KW-0472">Membrane</keyword>
<accession>A0A059F683</accession>
<feature type="transmembrane region" description="Helical" evidence="5">
    <location>
        <begin position="6"/>
        <end position="26"/>
    </location>
</feature>
<dbReference type="Pfam" id="PF02535">
    <property type="entry name" value="Zip"/>
    <property type="match status" value="1"/>
</dbReference>
<dbReference type="Proteomes" id="UP000030655">
    <property type="component" value="Unassembled WGS sequence"/>
</dbReference>
<feature type="transmembrane region" description="Helical" evidence="5">
    <location>
        <begin position="263"/>
        <end position="280"/>
    </location>
</feature>
<dbReference type="VEuPathDB" id="MicrosporidiaDB:H312_00172"/>
<evidence type="ECO:0000256" key="2">
    <source>
        <dbReference type="ARBA" id="ARBA00022692"/>
    </source>
</evidence>
<dbReference type="PANTHER" id="PTHR11040:SF44">
    <property type="entry name" value="PROTEIN ZNTC-RELATED"/>
    <property type="match status" value="1"/>
</dbReference>
<evidence type="ECO:0000256" key="4">
    <source>
        <dbReference type="ARBA" id="ARBA00023136"/>
    </source>
</evidence>
<dbReference type="STRING" id="1288291.A0A059F683"/>
<protein>
    <recommendedName>
        <fullName evidence="8">Zinc/iron permease</fullName>
    </recommendedName>
</protein>
<keyword evidence="7" id="KW-1185">Reference proteome</keyword>